<feature type="compositionally biased region" description="Polar residues" evidence="1">
    <location>
        <begin position="1"/>
        <end position="15"/>
    </location>
</feature>
<dbReference type="Proteomes" id="UP001642409">
    <property type="component" value="Unassembled WGS sequence"/>
</dbReference>
<evidence type="ECO:0000313" key="3">
    <source>
        <dbReference type="EMBL" id="CAL6008866.1"/>
    </source>
</evidence>
<evidence type="ECO:0000256" key="1">
    <source>
        <dbReference type="SAM" id="MobiDB-lite"/>
    </source>
</evidence>
<feature type="compositionally biased region" description="Polar residues" evidence="1">
    <location>
        <begin position="47"/>
        <end position="58"/>
    </location>
</feature>
<dbReference type="EMBL" id="CATOUU010000195">
    <property type="protein sequence ID" value="CAI9920109.1"/>
    <property type="molecule type" value="Genomic_DNA"/>
</dbReference>
<reference evidence="3 4" key="2">
    <citation type="submission" date="2024-07" db="EMBL/GenBank/DDBJ databases">
        <authorList>
            <person name="Akdeniz Z."/>
        </authorList>
    </citation>
    <scope>NUCLEOTIDE SEQUENCE [LARGE SCALE GENOMIC DNA]</scope>
</reference>
<dbReference type="AlphaFoldDB" id="A0AA86TJ00"/>
<feature type="compositionally biased region" description="Basic and acidic residues" evidence="1">
    <location>
        <begin position="16"/>
        <end position="31"/>
    </location>
</feature>
<gene>
    <name evidence="3" type="ORF">HINF_LOCUS21325</name>
    <name evidence="2" type="ORF">HINF_LOCUS7754</name>
</gene>
<evidence type="ECO:0000313" key="2">
    <source>
        <dbReference type="EMBL" id="CAI9920109.1"/>
    </source>
</evidence>
<protein>
    <submittedName>
        <fullName evidence="3">Hypothetical_protein</fullName>
    </submittedName>
</protein>
<comment type="caution">
    <text evidence="2">The sequence shown here is derived from an EMBL/GenBank/DDBJ whole genome shotgun (WGS) entry which is preliminary data.</text>
</comment>
<feature type="region of interest" description="Disordered" evidence="1">
    <location>
        <begin position="1"/>
        <end position="58"/>
    </location>
</feature>
<proteinExistence type="predicted"/>
<accession>A0AA86TJ00</accession>
<organism evidence="2">
    <name type="scientific">Hexamita inflata</name>
    <dbReference type="NCBI Taxonomy" id="28002"/>
    <lineage>
        <taxon>Eukaryota</taxon>
        <taxon>Metamonada</taxon>
        <taxon>Diplomonadida</taxon>
        <taxon>Hexamitidae</taxon>
        <taxon>Hexamitinae</taxon>
        <taxon>Hexamita</taxon>
    </lineage>
</organism>
<dbReference type="EMBL" id="CAXDID020000058">
    <property type="protein sequence ID" value="CAL6008866.1"/>
    <property type="molecule type" value="Genomic_DNA"/>
</dbReference>
<reference evidence="2" key="1">
    <citation type="submission" date="2023-06" db="EMBL/GenBank/DDBJ databases">
        <authorList>
            <person name="Kurt Z."/>
        </authorList>
    </citation>
    <scope>NUCLEOTIDE SEQUENCE</scope>
</reference>
<name>A0AA86TJ00_9EUKA</name>
<evidence type="ECO:0000313" key="4">
    <source>
        <dbReference type="Proteomes" id="UP001642409"/>
    </source>
</evidence>
<keyword evidence="4" id="KW-1185">Reference proteome</keyword>
<sequence length="143" mass="17060">MKINQHNYKIQYQRNESPRKKTQQKKEDKQPVSENTVKSQPKDGQNEQKTIADAQQETKPIITKAQKKLQMEYYKCFLENNRTKKDIYATKLKLGICKNKYTKKELRQSRQLLKQCIKGNHHQAMPIQQNLRYRPKGELVNKN</sequence>